<accession>A0A381XMX3</accession>
<feature type="non-terminal residue" evidence="1">
    <location>
        <position position="1"/>
    </location>
</feature>
<reference evidence="1" key="1">
    <citation type="submission" date="2018-05" db="EMBL/GenBank/DDBJ databases">
        <authorList>
            <person name="Lanie J.A."/>
            <person name="Ng W.-L."/>
            <person name="Kazmierczak K.M."/>
            <person name="Andrzejewski T.M."/>
            <person name="Davidsen T.M."/>
            <person name="Wayne K.J."/>
            <person name="Tettelin H."/>
            <person name="Glass J.I."/>
            <person name="Rusch D."/>
            <person name="Podicherti R."/>
            <person name="Tsui H.-C.T."/>
            <person name="Winkler M.E."/>
        </authorList>
    </citation>
    <scope>NUCLEOTIDE SEQUENCE</scope>
</reference>
<organism evidence="1">
    <name type="scientific">marine metagenome</name>
    <dbReference type="NCBI Taxonomy" id="408172"/>
    <lineage>
        <taxon>unclassified sequences</taxon>
        <taxon>metagenomes</taxon>
        <taxon>ecological metagenomes</taxon>
    </lineage>
</organism>
<proteinExistence type="predicted"/>
<gene>
    <name evidence="1" type="ORF">METZ01_LOCUS118959</name>
</gene>
<dbReference type="EMBL" id="UINC01015755">
    <property type="protein sequence ID" value="SVA66105.1"/>
    <property type="molecule type" value="Genomic_DNA"/>
</dbReference>
<dbReference type="AlphaFoldDB" id="A0A381XMX3"/>
<sequence>VSLSEYYRDGSADAIIQDITENAAVPASGTIAYSDLYSKYVDFSYRASPAMKAVTNAGTRGTSATQERALGFKLRATDVGDTITSTAITGSTITTGGYVDGTCPRNGWYMTGRSDYQAEFKVALGSPTGGLTAVVRTVNNGNSTTAWSTYSADNDLISVLAVSSTTGSTTSVLLPMTFYCRSTYDNSAEISVSTTAFLNFIHVK</sequence>
<name>A0A381XMX3_9ZZZZ</name>
<protein>
    <submittedName>
        <fullName evidence="1">Uncharacterized protein</fullName>
    </submittedName>
</protein>
<evidence type="ECO:0000313" key="1">
    <source>
        <dbReference type="EMBL" id="SVA66105.1"/>
    </source>
</evidence>